<keyword evidence="2" id="KW-1185">Reference proteome</keyword>
<protein>
    <recommendedName>
        <fullName evidence="3">MAE-28990/MAE-18760-like HEPN domain-containing protein</fullName>
    </recommendedName>
</protein>
<sequence length="175" mass="19376">MGFKSLESILLPDRRYADLRVVDNGTQRHMSLEFHHATLAAIGLQTTVPVDVSDAFDRARNTLIYAFFDYALWVVGEAQACGAFELALKHRLNGHGGPAWGNLRTRVERARKDGILPPRTPDVPVSQDPIEALIQIRNGLSHGTADIHSPAMGLQVLETCAYWINFVYRAPQGAD</sequence>
<name>A0ABM8U276_9BURK</name>
<evidence type="ECO:0000313" key="1">
    <source>
        <dbReference type="EMBL" id="CAG4895586.1"/>
    </source>
</evidence>
<comment type="caution">
    <text evidence="1">The sequence shown here is derived from an EMBL/GenBank/DDBJ whole genome shotgun (WGS) entry which is preliminary data.</text>
</comment>
<accession>A0ABM8U276</accession>
<proteinExistence type="predicted"/>
<gene>
    <name evidence="1" type="ORF">R54767_01969</name>
</gene>
<evidence type="ECO:0008006" key="3">
    <source>
        <dbReference type="Google" id="ProtNLM"/>
    </source>
</evidence>
<evidence type="ECO:0000313" key="2">
    <source>
        <dbReference type="Proteomes" id="UP000789752"/>
    </source>
</evidence>
<dbReference type="Proteomes" id="UP000789752">
    <property type="component" value="Unassembled WGS sequence"/>
</dbReference>
<reference evidence="1 2" key="1">
    <citation type="submission" date="2021-04" db="EMBL/GenBank/DDBJ databases">
        <authorList>
            <person name="Vanwijnsberghe S."/>
        </authorList>
    </citation>
    <scope>NUCLEOTIDE SEQUENCE [LARGE SCALE GENOMIC DNA]</scope>
    <source>
        <strain evidence="1 2">LMG 32171</strain>
    </source>
</reference>
<organism evidence="1 2">
    <name type="scientific">Paraburkholderia gardini</name>
    <dbReference type="NCBI Taxonomy" id="2823469"/>
    <lineage>
        <taxon>Bacteria</taxon>
        <taxon>Pseudomonadati</taxon>
        <taxon>Pseudomonadota</taxon>
        <taxon>Betaproteobacteria</taxon>
        <taxon>Burkholderiales</taxon>
        <taxon>Burkholderiaceae</taxon>
        <taxon>Paraburkholderia</taxon>
    </lineage>
</organism>
<dbReference type="EMBL" id="CAJQYY010000009">
    <property type="protein sequence ID" value="CAG4895586.1"/>
    <property type="molecule type" value="Genomic_DNA"/>
</dbReference>